<evidence type="ECO:0000313" key="3">
    <source>
        <dbReference type="EMBL" id="EZP74646.1"/>
    </source>
</evidence>
<sequence>MNNDLPEPRLDFDGLNAFLDAAFPLEARANLGSLVEIAPGRVRMLLEPTAAMARPGGIVSGPSLMALADIAAYAAIAAHYGPEPMAVTHNLSISFLRACQFEAIHADARLLKLGRRLSTIDVRIWQGREDRLVAQATVGYAQP</sequence>
<dbReference type="Gene3D" id="3.10.129.10">
    <property type="entry name" value="Hotdog Thioesterase"/>
    <property type="match status" value="1"/>
</dbReference>
<reference evidence="3 4" key="1">
    <citation type="submission" date="2014-03" db="EMBL/GenBank/DDBJ databases">
        <title>Whole genome sequence of Novosphingobium resinovorum KF1.</title>
        <authorList>
            <person name="Gan H.M."/>
            <person name="Gan H.Y."/>
            <person name="Chew T.H."/>
            <person name="Savka M.A."/>
        </authorList>
    </citation>
    <scope>NUCLEOTIDE SEQUENCE [LARGE SCALE GENOMIC DNA]</scope>
    <source>
        <strain evidence="3 4">KF1</strain>
    </source>
</reference>
<dbReference type="Pfam" id="PF03061">
    <property type="entry name" value="4HBT"/>
    <property type="match status" value="1"/>
</dbReference>
<dbReference type="GO" id="GO:0016289">
    <property type="term" value="F:acyl-CoA hydrolase activity"/>
    <property type="evidence" value="ECO:0007669"/>
    <property type="project" value="UniProtKB-ARBA"/>
</dbReference>
<feature type="domain" description="Thioesterase" evidence="2">
    <location>
        <begin position="56"/>
        <end position="129"/>
    </location>
</feature>
<dbReference type="PATRIC" id="fig|158500.4.peg.4785"/>
<dbReference type="EMBL" id="JFYZ01000042">
    <property type="protein sequence ID" value="EZP74646.1"/>
    <property type="molecule type" value="Genomic_DNA"/>
</dbReference>
<dbReference type="InterPro" id="IPR006683">
    <property type="entry name" value="Thioestr_dom"/>
</dbReference>
<dbReference type="CDD" id="cd03443">
    <property type="entry name" value="PaaI_thioesterase"/>
    <property type="match status" value="1"/>
</dbReference>
<dbReference type="SUPFAM" id="SSF54637">
    <property type="entry name" value="Thioesterase/thiol ester dehydrase-isomerase"/>
    <property type="match status" value="1"/>
</dbReference>
<dbReference type="NCBIfam" id="TIGR00369">
    <property type="entry name" value="unchar_dom_1"/>
    <property type="match status" value="1"/>
</dbReference>
<dbReference type="eggNOG" id="COG2050">
    <property type="taxonomic scope" value="Bacteria"/>
</dbReference>
<dbReference type="InterPro" id="IPR003736">
    <property type="entry name" value="PAAI_dom"/>
</dbReference>
<dbReference type="Proteomes" id="UP000024329">
    <property type="component" value="Unassembled WGS sequence"/>
</dbReference>
<accession>A0A031JNA1</accession>
<name>A0A031JNA1_9SPHN</name>
<evidence type="ECO:0000259" key="2">
    <source>
        <dbReference type="Pfam" id="PF03061"/>
    </source>
</evidence>
<keyword evidence="1" id="KW-0378">Hydrolase</keyword>
<dbReference type="AlphaFoldDB" id="A0A031JNA1"/>
<comment type="caution">
    <text evidence="3">The sequence shown here is derived from an EMBL/GenBank/DDBJ whole genome shotgun (WGS) entry which is preliminary data.</text>
</comment>
<dbReference type="InterPro" id="IPR029069">
    <property type="entry name" value="HotDog_dom_sf"/>
</dbReference>
<protein>
    <submittedName>
        <fullName evidence="3">Thioesterase superfamily protein</fullName>
    </submittedName>
</protein>
<evidence type="ECO:0000313" key="4">
    <source>
        <dbReference type="Proteomes" id="UP000024329"/>
    </source>
</evidence>
<evidence type="ECO:0000256" key="1">
    <source>
        <dbReference type="ARBA" id="ARBA00022801"/>
    </source>
</evidence>
<organism evidence="3 4">
    <name type="scientific">Novosphingobium resinovorum</name>
    <dbReference type="NCBI Taxonomy" id="158500"/>
    <lineage>
        <taxon>Bacteria</taxon>
        <taxon>Pseudomonadati</taxon>
        <taxon>Pseudomonadota</taxon>
        <taxon>Alphaproteobacteria</taxon>
        <taxon>Sphingomonadales</taxon>
        <taxon>Sphingomonadaceae</taxon>
        <taxon>Novosphingobium</taxon>
    </lineage>
</organism>
<dbReference type="RefSeq" id="WP_036529323.1">
    <property type="nucleotide sequence ID" value="NZ_JFYZ01000042.1"/>
</dbReference>
<proteinExistence type="predicted"/>
<gene>
    <name evidence="3" type="ORF">BV97_04711</name>
</gene>